<dbReference type="InterPro" id="IPR052841">
    <property type="entry name" value="PMP_oxidase-like"/>
</dbReference>
<keyword evidence="3" id="KW-1185">Reference proteome</keyword>
<dbReference type="SUPFAM" id="SSF50475">
    <property type="entry name" value="FMN-binding split barrel"/>
    <property type="match status" value="1"/>
</dbReference>
<dbReference type="InterPro" id="IPR012349">
    <property type="entry name" value="Split_barrel_FMN-bd"/>
</dbReference>
<dbReference type="GO" id="GO:0005737">
    <property type="term" value="C:cytoplasm"/>
    <property type="evidence" value="ECO:0007669"/>
    <property type="project" value="TreeGrafter"/>
</dbReference>
<sequence length="260" mass="29297">MLHVGTSVIAAAVAFHLGKRRQRLPSKPLSCTSLMQSASVDEVLKLAESGSVKPPLPSIIKNILLYARLTFLATSIDDNPHLSLMNFTYVKEEEVIVMSTAKHTKKFDFIQKQPNVSLLFHDFAAEGDSGQRACTYSITLNGAAKIVTCPIEREKYRALHLQKNAEYPQFIVGDHIEIVVVYVQSARVCNVHDHDNLLAFIRVFVELEGSNLLLIEYYLPIVRRHVVMASIDRSCRPQYEILRFIVPRTKSLSTFGQVQT</sequence>
<dbReference type="PANTHER" id="PTHR28040:SF1">
    <property type="entry name" value="PYRIDOXAMINE 5'-PHOSPHATE OXIDASE YLR456W HOMOLOG-RELATED"/>
    <property type="match status" value="1"/>
</dbReference>
<dbReference type="AlphaFoldDB" id="A0AAE0L3S7"/>
<dbReference type="Proteomes" id="UP001190700">
    <property type="component" value="Unassembled WGS sequence"/>
</dbReference>
<dbReference type="Gene3D" id="2.30.110.10">
    <property type="entry name" value="Electron Transport, Fmn-binding Protein, Chain A"/>
    <property type="match status" value="1"/>
</dbReference>
<name>A0AAE0L3S7_9CHLO</name>
<feature type="domain" description="Pyridoxamine 5'-phosphate oxidase N-terminal" evidence="1">
    <location>
        <begin position="60"/>
        <end position="160"/>
    </location>
</feature>
<dbReference type="GO" id="GO:0005634">
    <property type="term" value="C:nucleus"/>
    <property type="evidence" value="ECO:0007669"/>
    <property type="project" value="TreeGrafter"/>
</dbReference>
<evidence type="ECO:0000313" key="2">
    <source>
        <dbReference type="EMBL" id="KAK3271081.1"/>
    </source>
</evidence>
<accession>A0AAE0L3S7</accession>
<dbReference type="Pfam" id="PF01243">
    <property type="entry name" value="PNPOx_N"/>
    <property type="match status" value="1"/>
</dbReference>
<dbReference type="EMBL" id="LGRX02010020">
    <property type="protein sequence ID" value="KAK3271081.1"/>
    <property type="molecule type" value="Genomic_DNA"/>
</dbReference>
<comment type="caution">
    <text evidence="2">The sequence shown here is derived from an EMBL/GenBank/DDBJ whole genome shotgun (WGS) entry which is preliminary data.</text>
</comment>
<proteinExistence type="predicted"/>
<dbReference type="InterPro" id="IPR011576">
    <property type="entry name" value="Pyridox_Oxase_N"/>
</dbReference>
<protein>
    <recommendedName>
        <fullName evidence="1">Pyridoxamine 5'-phosphate oxidase N-terminal domain-containing protein</fullName>
    </recommendedName>
</protein>
<organism evidence="2 3">
    <name type="scientific">Cymbomonas tetramitiformis</name>
    <dbReference type="NCBI Taxonomy" id="36881"/>
    <lineage>
        <taxon>Eukaryota</taxon>
        <taxon>Viridiplantae</taxon>
        <taxon>Chlorophyta</taxon>
        <taxon>Pyramimonadophyceae</taxon>
        <taxon>Pyramimonadales</taxon>
        <taxon>Pyramimonadaceae</taxon>
        <taxon>Cymbomonas</taxon>
    </lineage>
</organism>
<reference evidence="2 3" key="1">
    <citation type="journal article" date="2015" name="Genome Biol. Evol.">
        <title>Comparative Genomics of a Bacterivorous Green Alga Reveals Evolutionary Causalities and Consequences of Phago-Mixotrophic Mode of Nutrition.</title>
        <authorList>
            <person name="Burns J.A."/>
            <person name="Paasch A."/>
            <person name="Narechania A."/>
            <person name="Kim E."/>
        </authorList>
    </citation>
    <scope>NUCLEOTIDE SEQUENCE [LARGE SCALE GENOMIC DNA]</scope>
    <source>
        <strain evidence="2 3">PLY_AMNH</strain>
    </source>
</reference>
<evidence type="ECO:0000313" key="3">
    <source>
        <dbReference type="Proteomes" id="UP001190700"/>
    </source>
</evidence>
<dbReference type="PANTHER" id="PTHR28040">
    <property type="entry name" value="PYRIDOXAMINE 5'-PHOSPHATE OXIDASE YLR456W HOMOLOG-RELATED"/>
    <property type="match status" value="1"/>
</dbReference>
<evidence type="ECO:0000259" key="1">
    <source>
        <dbReference type="Pfam" id="PF01243"/>
    </source>
</evidence>
<gene>
    <name evidence="2" type="ORF">CYMTET_20549</name>
</gene>